<dbReference type="PANTHER" id="PTHR31377:SF0">
    <property type="entry name" value="AGMATINE DEIMINASE-RELATED"/>
    <property type="match status" value="1"/>
</dbReference>
<evidence type="ECO:0000313" key="6">
    <source>
        <dbReference type="EMBL" id="OAQ96974.1"/>
    </source>
</evidence>
<dbReference type="InterPro" id="IPR023631">
    <property type="entry name" value="Amidase_dom"/>
</dbReference>
<dbReference type="SUPFAM" id="SSF75304">
    <property type="entry name" value="Amidase signature (AS) enzymes"/>
    <property type="match status" value="1"/>
</dbReference>
<comment type="subcellular location">
    <subcellularLocation>
        <location evidence="1">Membrane</location>
        <topology evidence="1">Multi-pass membrane protein</topology>
    </subcellularLocation>
</comment>
<reference evidence="6 7" key="1">
    <citation type="submission" date="2016-03" db="EMBL/GenBank/DDBJ databases">
        <title>Fine-scale spatial genetic structure of a fungal parasite of coffee scale insects.</title>
        <authorList>
            <person name="Jackson D."/>
            <person name="Zemenick K.A."/>
            <person name="Malloure B."/>
            <person name="Quandt C.A."/>
            <person name="James T.Y."/>
        </authorList>
    </citation>
    <scope>NUCLEOTIDE SEQUENCE [LARGE SCALE GENOMIC DNA]</scope>
    <source>
        <strain evidence="6 7">UM487</strain>
    </source>
</reference>
<dbReference type="Proteomes" id="UP000243081">
    <property type="component" value="Unassembled WGS sequence"/>
</dbReference>
<feature type="transmembrane region" description="Helical" evidence="4">
    <location>
        <begin position="574"/>
        <end position="594"/>
    </location>
</feature>
<dbReference type="EMBL" id="LUKN01003759">
    <property type="protein sequence ID" value="OAQ96974.1"/>
    <property type="molecule type" value="Genomic_DNA"/>
</dbReference>
<dbReference type="GO" id="GO:0004668">
    <property type="term" value="F:protein-arginine deiminase activity"/>
    <property type="evidence" value="ECO:0007669"/>
    <property type="project" value="InterPro"/>
</dbReference>
<dbReference type="GO" id="GO:0022857">
    <property type="term" value="F:transmembrane transporter activity"/>
    <property type="evidence" value="ECO:0007669"/>
    <property type="project" value="InterPro"/>
</dbReference>
<sequence>MYKDIRLSSSTDNCVKFPPQTSFTSAFDPLFWTTNMTAELGLYMPAEWSRHRRTLTAWPDQSSQNDKETLQGAELDVAAIANAIAVFEPVTLLCRPRNVASAQKLVSSSVKIQEMEVDELWLRDTGPVFVKNAAGKVVGVDCNFNYWGAKYTGTIDQAVAESVLAHDAMKRVQAPLVAEGGGIEVDGEGTLLMTESSVINDNRNPGQSKEQIEEHLKSLLGVQKIIWLKGLKGYDITDAHVDATARFASPGRVILNRPAKTARKAFVDAWEDDKRVLAVEKDARGRSLEVIELEEADPTGFDGDEYETCLSYLNYLLVNGGLIMPEFGDELADDRAFALLKQVFPDRRVVQVRLNALRKLGGGIHCATQQQPDSHQQPPGTFLLFNQSQNGDPTEIILRPEPTNSPNDPLTWPMWRKAWHTFVLVIITGLAAGLSTLSGAASYTMNNELGISPEQFNIAVAVLFVGIGSGTYLMSPLPRLLGRRLSYILSLVAGVMGCVMFAKVQRMDLLVASHIFLGVAESCAEAMAQHSLADIFFEHQRGSVMGLYVLALSGGTFLGPLAAGLIASSRGWRAIGWSGAICCGGMLVVMLFTLEETSFDRAAYLQREANSESGEEPEKRRQSQQLEHVTDAGELENTGAALQEKRKSYLQRMKPVTPAFPSKKQLFSGFIYRLRHSPRCFVVLADYFVVWMARKNSGILEAEHRLWLILPASVIGSLGLLLFGFGTSNHSWGWGVPYFGLGCIGFTWGCAGDISLSYMQQAYPEAILECMVGVAVINNIFGCSFTFAAGWSCLPGAMPPLTLQVGPWLDNHTPIEVFSVLAGINFVITLTALPMICYGKRLRAWTADSYFHLEDIQAALTDGAVTCVQLVAEYLRRISIYDCRGIALNSVPIINPSGLTVANGALAFESLVSSADAYTIHALRTAGAVLLGKTNMPPMAAGGMQRGVYGRAESPYNPSFLAAAFASGSSNGSAVSTAASFAAFGLGEETVSSGRSPASNNAVVAYTPSRGNISTRGNWPLYSLCDVVVPHTRSMSDLFGILDVITQPDSVTKGDFWRHQTLISLPQSWHDKPSSFYKLREGPAFPRLRVAVPEMYTTNANMGGDDIDGVYVSDAVIDLWKHAKFDLESLGAEIISVPDFPVVTHYEAHAHIGSEDELGLPRNWKQVERAQLPALAWQEFLQENDDPTIKSLKGIESQDIWPFRDQSDPQVQFFKTENAVLWDNLSGYVTELGAQEPPITTQYQVPGLKQAVTAVENFRKSLLEDWMTERQFDFVVFPAVGDVGHADADVSVDHARHAWTNGVKYSNGNQALRHLGVPSITVPMGVMADKSMPVGLTIVGKAYDDVRILRLGYLYEQASKRRVAPPLTPQLSSTFFRVKTQHQRPNLENVECRSTSFDDGDNIQVTISGTIKPAWGNATRPLVQIHVHGELVSEIDIQFSEENLQVASFIGTITVPAPPKRSAREVVQGKIARDRIMIMVLASIAYGKPTGWLGFLATKDVSLVAEAVALFEPVTLLVTPDRVSEANNRFAKNSTNIKILPVDNYPKLDLWMRDMAPTFVFDIDGQGSKQLLGVDFNFNGWGNRYPVEQCLSLAAINLAEMGIPRVCSSLVTEGGSLEIDGEGTLLITESSVLNDNRNPGQSRQDIEAKLARALGIKKFIWIPGRKGLEITDGHIDGIVRFVAPGHVLLSRPSELDDSVWTRIYEEAYDVLETATDAKGRKLQITEITEADMNNIGLDEEELDDINTGKEDAPALTYVNYLLVNDGVIFPQFGDREADAAALKVIRSLYKDRDVEPVYIQELPFLGGGIHCSTQEVPSPTR</sequence>
<evidence type="ECO:0000256" key="2">
    <source>
        <dbReference type="ARBA" id="ARBA00022801"/>
    </source>
</evidence>
<dbReference type="GO" id="GO:0016020">
    <property type="term" value="C:membrane"/>
    <property type="evidence" value="ECO:0007669"/>
    <property type="project" value="UniProtKB-SubCell"/>
</dbReference>
<gene>
    <name evidence="6" type="ORF">LLEC1_02221</name>
</gene>
<dbReference type="PROSITE" id="PS50850">
    <property type="entry name" value="MFS"/>
    <property type="match status" value="1"/>
</dbReference>
<feature type="transmembrane region" description="Helical" evidence="4">
    <location>
        <begin position="422"/>
        <end position="443"/>
    </location>
</feature>
<feature type="transmembrane region" description="Helical" evidence="4">
    <location>
        <begin position="485"/>
        <end position="502"/>
    </location>
</feature>
<evidence type="ECO:0000256" key="3">
    <source>
        <dbReference type="SAM" id="MobiDB-lite"/>
    </source>
</evidence>
<evidence type="ECO:0000259" key="5">
    <source>
        <dbReference type="PROSITE" id="PS50850"/>
    </source>
</evidence>
<proteinExistence type="predicted"/>
<organism evidence="6 7">
    <name type="scientific">Cordyceps confragosa</name>
    <name type="common">Lecanicillium lecanii</name>
    <dbReference type="NCBI Taxonomy" id="2714763"/>
    <lineage>
        <taxon>Eukaryota</taxon>
        <taxon>Fungi</taxon>
        <taxon>Dikarya</taxon>
        <taxon>Ascomycota</taxon>
        <taxon>Pezizomycotina</taxon>
        <taxon>Sordariomycetes</taxon>
        <taxon>Hypocreomycetidae</taxon>
        <taxon>Hypocreales</taxon>
        <taxon>Cordycipitaceae</taxon>
        <taxon>Akanthomyces</taxon>
    </lineage>
</organism>
<keyword evidence="2" id="KW-0378">Hydrolase</keyword>
<dbReference type="SUPFAM" id="SSF55909">
    <property type="entry name" value="Pentein"/>
    <property type="match status" value="2"/>
</dbReference>
<feature type="region of interest" description="Disordered" evidence="3">
    <location>
        <begin position="608"/>
        <end position="630"/>
    </location>
</feature>
<feature type="transmembrane region" description="Helical" evidence="4">
    <location>
        <begin position="706"/>
        <end position="726"/>
    </location>
</feature>
<dbReference type="GO" id="GO:0047632">
    <property type="term" value="F:agmatine deiminase activity"/>
    <property type="evidence" value="ECO:0007669"/>
    <property type="project" value="TreeGrafter"/>
</dbReference>
<accession>A0A179I434</accession>
<dbReference type="Gene3D" id="3.90.1300.10">
    <property type="entry name" value="Amidase signature (AS) domain"/>
    <property type="match status" value="1"/>
</dbReference>
<dbReference type="InterPro" id="IPR007466">
    <property type="entry name" value="Peptidyl-Arg-deiminase_porph"/>
</dbReference>
<dbReference type="InterPro" id="IPR036928">
    <property type="entry name" value="AS_sf"/>
</dbReference>
<feature type="transmembrane region" description="Helical" evidence="4">
    <location>
        <begin position="545"/>
        <end position="567"/>
    </location>
</feature>
<dbReference type="Pfam" id="PF01425">
    <property type="entry name" value="Amidase"/>
    <property type="match status" value="1"/>
</dbReference>
<dbReference type="OrthoDB" id="566138at2759"/>
<evidence type="ECO:0000313" key="7">
    <source>
        <dbReference type="Proteomes" id="UP000243081"/>
    </source>
</evidence>
<dbReference type="Gene3D" id="1.20.1250.20">
    <property type="entry name" value="MFS general substrate transporter like domains"/>
    <property type="match status" value="1"/>
</dbReference>
<dbReference type="Pfam" id="PF07690">
    <property type="entry name" value="MFS_1"/>
    <property type="match status" value="1"/>
</dbReference>
<dbReference type="PANTHER" id="PTHR31377">
    <property type="entry name" value="AGMATINE DEIMINASE-RELATED"/>
    <property type="match status" value="1"/>
</dbReference>
<dbReference type="InterPro" id="IPR020846">
    <property type="entry name" value="MFS_dom"/>
</dbReference>
<feature type="domain" description="Major facilitator superfamily (MFS) profile" evidence="5">
    <location>
        <begin position="417"/>
        <end position="840"/>
    </location>
</feature>
<evidence type="ECO:0000256" key="1">
    <source>
        <dbReference type="ARBA" id="ARBA00004141"/>
    </source>
</evidence>
<comment type="caution">
    <text evidence="6">The sequence shown here is derived from an EMBL/GenBank/DDBJ whole genome shotgun (WGS) entry which is preliminary data.</text>
</comment>
<protein>
    <recommendedName>
        <fullName evidence="5">Major facilitator superfamily (MFS) profile domain-containing protein</fullName>
    </recommendedName>
</protein>
<keyword evidence="4" id="KW-0472">Membrane</keyword>
<feature type="transmembrane region" description="Helical" evidence="4">
    <location>
        <begin position="738"/>
        <end position="759"/>
    </location>
</feature>
<feature type="transmembrane region" description="Helical" evidence="4">
    <location>
        <begin position="771"/>
        <end position="797"/>
    </location>
</feature>
<dbReference type="InterPro" id="IPR011701">
    <property type="entry name" value="MFS"/>
</dbReference>
<feature type="transmembrane region" description="Helical" evidence="4">
    <location>
        <begin position="455"/>
        <end position="473"/>
    </location>
</feature>
<name>A0A179I434_CORDF</name>
<dbReference type="InterPro" id="IPR036259">
    <property type="entry name" value="MFS_trans_sf"/>
</dbReference>
<keyword evidence="4" id="KW-0812">Transmembrane</keyword>
<keyword evidence="4" id="KW-1133">Transmembrane helix</keyword>
<dbReference type="SUPFAM" id="SSF103473">
    <property type="entry name" value="MFS general substrate transporter"/>
    <property type="match status" value="1"/>
</dbReference>
<keyword evidence="7" id="KW-1185">Reference proteome</keyword>
<evidence type="ECO:0000256" key="4">
    <source>
        <dbReference type="SAM" id="Phobius"/>
    </source>
</evidence>
<dbReference type="Pfam" id="PF04371">
    <property type="entry name" value="PAD_porph"/>
    <property type="match status" value="2"/>
</dbReference>
<feature type="transmembrane region" description="Helical" evidence="4">
    <location>
        <begin position="817"/>
        <end position="838"/>
    </location>
</feature>
<dbReference type="Gene3D" id="3.75.10.10">
    <property type="entry name" value="L-arginine/glycine Amidinotransferase, Chain A"/>
    <property type="match status" value="2"/>
</dbReference>
<dbReference type="GO" id="GO:0009446">
    <property type="term" value="P:putrescine biosynthetic process"/>
    <property type="evidence" value="ECO:0007669"/>
    <property type="project" value="InterPro"/>
</dbReference>